<evidence type="ECO:0000313" key="2">
    <source>
        <dbReference type="Proteomes" id="UP000280292"/>
    </source>
</evidence>
<dbReference type="EMBL" id="RBNR01000160">
    <property type="protein sequence ID" value="RML43835.1"/>
    <property type="molecule type" value="Genomic_DNA"/>
</dbReference>
<sequence>MEPVLGEPDAATLHGKRLDGIVTLHLPLPTGSDRQRIAIDNVTVQLRAILQRYIQGAGVIGDEVAVEGTVVDVEVGSAIVQNLKKHAIAGKQNGVVLDINIRNMARTLTPLHPYGSSCQCFDGRIINAQLTVIKLCSTATYEAGMSEPDPMRQARYVALGRNISASAKDANAPASMSIDFTMQRADFRVADLNQCALANSDASPKTVNNTVLQCCDCAAVHHECHCIVIYNFGVLDQESSVTAR</sequence>
<accession>A0A3M2VXA7</accession>
<reference evidence="1 2" key="1">
    <citation type="submission" date="2018-08" db="EMBL/GenBank/DDBJ databases">
        <title>Recombination of ecologically and evolutionarily significant loci maintains genetic cohesion in the Pseudomonas syringae species complex.</title>
        <authorList>
            <person name="Dillon M."/>
            <person name="Thakur S."/>
            <person name="Almeida R.N.D."/>
            <person name="Weir B.S."/>
            <person name="Guttman D.S."/>
        </authorList>
    </citation>
    <scope>NUCLEOTIDE SEQUENCE [LARGE SCALE GENOMIC DNA]</scope>
    <source>
        <strain evidence="1 2">ICMP 3883</strain>
    </source>
</reference>
<gene>
    <name evidence="1" type="ORF">ALQ95_02547</name>
</gene>
<organism evidence="1 2">
    <name type="scientific">Pseudomonas syringae pv. ribicola</name>
    <dbReference type="NCBI Taxonomy" id="55398"/>
    <lineage>
        <taxon>Bacteria</taxon>
        <taxon>Pseudomonadati</taxon>
        <taxon>Pseudomonadota</taxon>
        <taxon>Gammaproteobacteria</taxon>
        <taxon>Pseudomonadales</taxon>
        <taxon>Pseudomonadaceae</taxon>
        <taxon>Pseudomonas</taxon>
    </lineage>
</organism>
<dbReference type="Proteomes" id="UP000280292">
    <property type="component" value="Unassembled WGS sequence"/>
</dbReference>
<dbReference type="AlphaFoldDB" id="A0A3M2VXA7"/>
<protein>
    <submittedName>
        <fullName evidence="1">Uncharacterized protein</fullName>
    </submittedName>
</protein>
<name>A0A3M2VXA7_PSESI</name>
<comment type="caution">
    <text evidence="1">The sequence shown here is derived from an EMBL/GenBank/DDBJ whole genome shotgun (WGS) entry which is preliminary data.</text>
</comment>
<evidence type="ECO:0000313" key="1">
    <source>
        <dbReference type="EMBL" id="RML43835.1"/>
    </source>
</evidence>
<proteinExistence type="predicted"/>